<evidence type="ECO:0000256" key="5">
    <source>
        <dbReference type="ARBA" id="ARBA00022989"/>
    </source>
</evidence>
<dbReference type="RefSeq" id="WP_003324003.1">
    <property type="nucleotide sequence ID" value="NZ_ALPT02000010.1"/>
</dbReference>
<keyword evidence="12" id="KW-1185">Reference proteome</keyword>
<evidence type="ECO:0000313" key="12">
    <source>
        <dbReference type="Proteomes" id="UP000002754"/>
    </source>
</evidence>
<feature type="transmembrane region" description="Helical" evidence="7">
    <location>
        <begin position="115"/>
        <end position="137"/>
    </location>
</feature>
<reference evidence="11 13" key="3">
    <citation type="submission" date="2014-01" db="EMBL/GenBank/DDBJ databases">
        <title>Draft genome sequencing of Bacillus alcalophilus CGMCC 1.3604.</title>
        <authorList>
            <person name="Yang J."/>
            <person name="Diao L."/>
            <person name="Yang S."/>
        </authorList>
    </citation>
    <scope>NUCLEOTIDE SEQUENCE [LARGE SCALE GENOMIC DNA]</scope>
    <source>
        <strain evidence="11 13">CGMCC 1.3604</strain>
    </source>
</reference>
<proteinExistence type="inferred from homology"/>
<dbReference type="PANTHER" id="PTHR33932:SF4">
    <property type="entry name" value="NA(+)_H(+) ANTIPORTER SUBUNIT B"/>
    <property type="match status" value="1"/>
</dbReference>
<feature type="transmembrane region" description="Helical" evidence="7">
    <location>
        <begin position="76"/>
        <end position="95"/>
    </location>
</feature>
<feature type="domain" description="Na+/H+ antiporter MnhB subunit-related protein" evidence="8">
    <location>
        <begin position="7"/>
        <end position="131"/>
    </location>
</feature>
<name>J8TG58_ALKAL</name>
<evidence type="ECO:0000256" key="7">
    <source>
        <dbReference type="SAM" id="Phobius"/>
    </source>
</evidence>
<evidence type="ECO:0000313" key="9">
    <source>
        <dbReference type="EMBL" id="AFV25932.1"/>
    </source>
</evidence>
<evidence type="ECO:0000256" key="4">
    <source>
        <dbReference type="ARBA" id="ARBA00022692"/>
    </source>
</evidence>
<dbReference type="GO" id="GO:0005886">
    <property type="term" value="C:plasma membrane"/>
    <property type="evidence" value="ECO:0007669"/>
    <property type="project" value="UniProtKB-SubCell"/>
</dbReference>
<comment type="subcellular location">
    <subcellularLocation>
        <location evidence="1">Cell membrane</location>
        <topology evidence="1">Multi-pass membrane protein</topology>
    </subcellularLocation>
</comment>
<dbReference type="eggNOG" id="COG2111">
    <property type="taxonomic scope" value="Bacteria"/>
</dbReference>
<evidence type="ECO:0000313" key="13">
    <source>
        <dbReference type="Proteomes" id="UP000297014"/>
    </source>
</evidence>
<evidence type="ECO:0000256" key="1">
    <source>
        <dbReference type="ARBA" id="ARBA00004651"/>
    </source>
</evidence>
<comment type="similarity">
    <text evidence="2">Belongs to the CPA3 antiporters (TC 2.A.63) subunit B family.</text>
</comment>
<dbReference type="EMBL" id="ALPT02000010">
    <property type="protein sequence ID" value="KGA98479.1"/>
    <property type="molecule type" value="Genomic_DNA"/>
</dbReference>
<evidence type="ECO:0000256" key="3">
    <source>
        <dbReference type="ARBA" id="ARBA00022475"/>
    </source>
</evidence>
<evidence type="ECO:0000313" key="10">
    <source>
        <dbReference type="EMBL" id="KGA98479.1"/>
    </source>
</evidence>
<dbReference type="AlphaFoldDB" id="J8TG58"/>
<dbReference type="NCBIfam" id="NF009223">
    <property type="entry name" value="PRK12573.1"/>
    <property type="match status" value="1"/>
</dbReference>
<keyword evidence="4 7" id="KW-0812">Transmembrane</keyword>
<dbReference type="InterPro" id="IPR007182">
    <property type="entry name" value="MnhB"/>
</dbReference>
<dbReference type="EMBL" id="JALP01000051">
    <property type="protein sequence ID" value="THG91724.1"/>
    <property type="molecule type" value="Genomic_DNA"/>
</dbReference>
<accession>J8TG58</accession>
<evidence type="ECO:0000313" key="11">
    <source>
        <dbReference type="EMBL" id="THG91724.1"/>
    </source>
</evidence>
<keyword evidence="5 7" id="KW-1133">Transmembrane helix</keyword>
<feature type="transmembrane region" description="Helical" evidence="7">
    <location>
        <begin position="34"/>
        <end position="55"/>
    </location>
</feature>
<gene>
    <name evidence="11" type="ORF">AJ85_02490</name>
    <name evidence="9" type="ORF">BalcAV3526</name>
    <name evidence="10" type="ORF">BALCAV_0204450</name>
</gene>
<dbReference type="STRING" id="1218173.BALCAV_0204450"/>
<dbReference type="Proteomes" id="UP000002754">
    <property type="component" value="Unassembled WGS sequence"/>
</dbReference>
<reference evidence="9" key="1">
    <citation type="submission" date="2012-07" db="EMBL/GenBank/DDBJ databases">
        <title>A Draft Genome for Bacillus alcalophilus strain ATCC 27647.</title>
        <authorList>
            <person name="Attie O."/>
            <person name="Jayaprakash A."/>
            <person name="Sachidanandam R."/>
            <person name="Shah H."/>
            <person name="Paulsen I."/>
            <person name="Morino M."/>
            <person name="Ito M."/>
            <person name="Krulwich T."/>
        </authorList>
    </citation>
    <scope>NUCLEOTIDE SEQUENCE</scope>
    <source>
        <strain evidence="9">ATCC 27647</strain>
    </source>
</reference>
<sequence>MHPNDVILQTVTKLLAFIIVIFSFYVFLSGHHNPGGGFIGALTTACAFLLISVAFDIETVKKMIPVDFKTIMAAGLLIAVISGMIPIFFGENFLWQTFDYFDLPLLGDNTELATALVFDVGVYLVVIAVVLSIIFTIGEEQ</sequence>
<feature type="transmembrane region" description="Helical" evidence="7">
    <location>
        <begin position="7"/>
        <end position="28"/>
    </location>
</feature>
<keyword evidence="3" id="KW-1003">Cell membrane</keyword>
<dbReference type="PANTHER" id="PTHR33932">
    <property type="entry name" value="NA(+)/H(+) ANTIPORTER SUBUNIT B"/>
    <property type="match status" value="1"/>
</dbReference>
<dbReference type="Pfam" id="PF04039">
    <property type="entry name" value="MnhB"/>
    <property type="match status" value="1"/>
</dbReference>
<reference evidence="10 12" key="2">
    <citation type="journal article" date="2014" name="Genome Announc.">
        <title>Draft Genome Sequence of Bacillus alcalophilus AV1934, a Classic Alkaliphile Isolated from Human Feces in 1934.</title>
        <authorList>
            <person name="Attie O."/>
            <person name="Jayaprakash A."/>
            <person name="Shah H."/>
            <person name="Paulsen I.T."/>
            <person name="Morino M."/>
            <person name="Takahashi Y."/>
            <person name="Narumi I."/>
            <person name="Sachidanandam R."/>
            <person name="Satoh K."/>
            <person name="Ito M."/>
            <person name="Krulwich T.A."/>
        </authorList>
    </citation>
    <scope>NUCLEOTIDE SEQUENCE [LARGE SCALE GENOMIC DNA]</scope>
    <source>
        <strain evidence="10 12">AV1934</strain>
    </source>
</reference>
<evidence type="ECO:0000256" key="2">
    <source>
        <dbReference type="ARBA" id="ARBA00009425"/>
    </source>
</evidence>
<keyword evidence="6 7" id="KW-0472">Membrane</keyword>
<protein>
    <submittedName>
        <fullName evidence="11">Cation:proton antiporter</fullName>
    </submittedName>
    <submittedName>
        <fullName evidence="10">Monovalent cation/H+ antiporter subunit B</fullName>
    </submittedName>
    <submittedName>
        <fullName evidence="9">Multicomponent sodium ion:proton antiporter transporter</fullName>
    </submittedName>
</protein>
<dbReference type="EMBL" id="JX399509">
    <property type="protein sequence ID" value="AFV25932.1"/>
    <property type="molecule type" value="Genomic_DNA"/>
</dbReference>
<dbReference type="OrthoDB" id="9798859at2"/>
<dbReference type="InterPro" id="IPR050622">
    <property type="entry name" value="CPA3_antiporter_subunitB"/>
</dbReference>
<organism evidence="10 12">
    <name type="scientific">Alkalihalobacillus alcalophilus ATCC 27647 = CGMCC 1.3604</name>
    <dbReference type="NCBI Taxonomy" id="1218173"/>
    <lineage>
        <taxon>Bacteria</taxon>
        <taxon>Bacillati</taxon>
        <taxon>Bacillota</taxon>
        <taxon>Bacilli</taxon>
        <taxon>Bacillales</taxon>
        <taxon>Bacillaceae</taxon>
        <taxon>Alkalihalobacillus</taxon>
    </lineage>
</organism>
<dbReference type="Proteomes" id="UP000297014">
    <property type="component" value="Unassembled WGS sequence"/>
</dbReference>
<evidence type="ECO:0000256" key="6">
    <source>
        <dbReference type="ARBA" id="ARBA00023136"/>
    </source>
</evidence>
<evidence type="ECO:0000259" key="8">
    <source>
        <dbReference type="Pfam" id="PF04039"/>
    </source>
</evidence>